<dbReference type="GO" id="GO:0004386">
    <property type="term" value="F:helicase activity"/>
    <property type="evidence" value="ECO:0007669"/>
    <property type="project" value="UniProtKB-KW"/>
</dbReference>
<dbReference type="InterPro" id="IPR001650">
    <property type="entry name" value="Helicase_C-like"/>
</dbReference>
<dbReference type="Gene3D" id="3.40.50.10810">
    <property type="entry name" value="Tandem AAA-ATPase domain"/>
    <property type="match status" value="2"/>
</dbReference>
<keyword evidence="5" id="KW-0547">Nucleotide-binding</keyword>
<organism evidence="5 6">
    <name type="scientific">Comamonas piscis</name>
    <dbReference type="NCBI Taxonomy" id="1562974"/>
    <lineage>
        <taxon>Bacteria</taxon>
        <taxon>Pseudomonadati</taxon>
        <taxon>Pseudomonadota</taxon>
        <taxon>Betaproteobacteria</taxon>
        <taxon>Burkholderiales</taxon>
        <taxon>Comamonadaceae</taxon>
        <taxon>Comamonas</taxon>
    </lineage>
</organism>
<keyword evidence="5" id="KW-0347">Helicase</keyword>
<dbReference type="InterPro" id="IPR027417">
    <property type="entry name" value="P-loop_NTPase"/>
</dbReference>
<gene>
    <name evidence="5" type="ORF">HS961_20565</name>
</gene>
<name>A0A7G5EM17_9BURK</name>
<dbReference type="InterPro" id="IPR000330">
    <property type="entry name" value="SNF2_N"/>
</dbReference>
<feature type="region of interest" description="Disordered" evidence="2">
    <location>
        <begin position="540"/>
        <end position="567"/>
    </location>
</feature>
<evidence type="ECO:0000256" key="1">
    <source>
        <dbReference type="ARBA" id="ARBA00022801"/>
    </source>
</evidence>
<evidence type="ECO:0000259" key="4">
    <source>
        <dbReference type="PROSITE" id="PS51194"/>
    </source>
</evidence>
<feature type="domain" description="Helicase C-terminal" evidence="4">
    <location>
        <begin position="721"/>
        <end position="876"/>
    </location>
</feature>
<dbReference type="SUPFAM" id="SSF52540">
    <property type="entry name" value="P-loop containing nucleoside triphosphate hydrolases"/>
    <property type="match status" value="2"/>
</dbReference>
<proteinExistence type="predicted"/>
<dbReference type="InterPro" id="IPR038718">
    <property type="entry name" value="SNF2-like_sf"/>
</dbReference>
<dbReference type="GO" id="GO:0016787">
    <property type="term" value="F:hydrolase activity"/>
    <property type="evidence" value="ECO:0007669"/>
    <property type="project" value="UniProtKB-KW"/>
</dbReference>
<feature type="compositionally biased region" description="Acidic residues" evidence="2">
    <location>
        <begin position="554"/>
        <end position="567"/>
    </location>
</feature>
<evidence type="ECO:0000259" key="3">
    <source>
        <dbReference type="PROSITE" id="PS51192"/>
    </source>
</evidence>
<dbReference type="SMART" id="SM00490">
    <property type="entry name" value="HELICc"/>
    <property type="match status" value="1"/>
</dbReference>
<keyword evidence="5" id="KW-0067">ATP-binding</keyword>
<dbReference type="PROSITE" id="PS51192">
    <property type="entry name" value="HELICASE_ATP_BIND_1"/>
    <property type="match status" value="1"/>
</dbReference>
<dbReference type="Pfam" id="PF00176">
    <property type="entry name" value="SNF2-rel_dom"/>
    <property type="match status" value="1"/>
</dbReference>
<sequence>MGENLLQGPLTAGQIRTFIDFDGGSATGSAQSRTQSDGVAALWHLLQTKNFAYLADEVGMGKTRQAMAVIALQLLEKPEAQIVIVCPGKPLQEQWKREWDAFTRTCWLARDDRLRSKRTGRSVSPIVLHDRLSDFALALQRGHGRIHLLRYSSFSRPLWFGRPIQDGYSLETMYAAYAQELAPLGAVPSPEDQEALEKAHACAEATATERFGTFLQGRYAARIGQLLCARGIGLAVFDEAQYLRHVGNQQNRHILGVFHPHAQRWLFLSATPLHSGPQSLACLDTYLAPAPNCACTCTPGYSSPRIAQRLRPGTPETQDVVAIMQEFMVRRIRTYEDAEGKAYPKTEYRRYERVRTSSAADPFMTLTMALVQKRLVMALDGKQNRFRQGECSSFESLATSMRAHWRRNAENSPEFEHRDDGGPAQSDESMDRASIDALTVSFHAAASHLDPQPSDGAPSPRSLPHAKLSEVVRQVAERSLKDGSTHKSLVFVRRLDTVEELRDALLHEFQKEVDGRLTEWRKWLLKPPEGVTLREQPWLDGQFWSTPPHKEDDNPVEPDERDYPDEEDGHVAVPPLSLDYFKAIQEKGKLSSFQARLRNKSFDRNPLRGFLQTRLSEALPSDEGAWATANDWWARFLRLCIGKEERGPEGADPWRTATLKRCLLQSMRQTDLLVDLYVLNRYVNRIDHQPQALPDLLLRFLAGDAVFPLALTTYAANWRERFRRWIVEFDTIIDKCLRGDNATEWHQLHEKANSAFDRMQPVFGRSGRLKDKNAVTQFKFPSHPNVLVCTDVLKEGVDLHLFCDEVVHYGVAWTSGDLEQRIGRVDRFGSKISRQIAAFRPSSDSEVAPRLQVKFPYLDGTLDAPQVARVILAKVRSDLRMDMKRHHDDMGKISLEDLLDPDRNAEPENTIPMRAVFFPDDRLPRDADDVEPQPPERIASLLGNALNADGVHFPHLGALRRRCESPEDPLSAHSLLRAVAAPNNRNRFNFQAEWLEAEEAGAPTSNLAAQLRKADPLSVQALEGNHGFSFDAEWNTLAYVASVDHPLAVTRASMQTVLLEQLTGFWLLRVPLFAADTAHDTAWLARHNLKLEWCYLACEHGVVWLLQFIAQVAVDGTFLKQVAGRLGALGGCLRTSFGMHSVGSYRSRTSLPSMAGLNYFSLNERKVAMANDQWEEAGQFLEHLQLWFRNAFEAVLKSLEQEASQSVMQLRSDGVLHLVTEGPGRVRLQVFLSSQWVVWELISTTAILGRPPTLKASLWEEMPHISMEGWEGEKSEDCMAYVGASDQYRYAAVYHRPHAWDRHNITLLAAWQKALQRMQSNNFQRRALVQSFLEAVHSR</sequence>
<feature type="region of interest" description="Disordered" evidence="2">
    <location>
        <begin position="407"/>
        <end position="431"/>
    </location>
</feature>
<accession>A0A7G5EM17</accession>
<dbReference type="EMBL" id="CP058554">
    <property type="protein sequence ID" value="QMV75042.1"/>
    <property type="molecule type" value="Genomic_DNA"/>
</dbReference>
<dbReference type="PANTHER" id="PTHR45766">
    <property type="entry name" value="DNA ANNEALING HELICASE AND ENDONUCLEASE ZRANB3 FAMILY MEMBER"/>
    <property type="match status" value="1"/>
</dbReference>
<protein>
    <submittedName>
        <fullName evidence="5">DEAD/DEAH box helicase</fullName>
    </submittedName>
</protein>
<dbReference type="PANTHER" id="PTHR45766:SF6">
    <property type="entry name" value="SWI_SNF-RELATED MATRIX-ASSOCIATED ACTIN-DEPENDENT REGULATOR OF CHROMATIN SUBFAMILY A-LIKE PROTEIN 1"/>
    <property type="match status" value="1"/>
</dbReference>
<dbReference type="RefSeq" id="WP_182325213.1">
    <property type="nucleotide sequence ID" value="NZ_CP058554.1"/>
</dbReference>
<evidence type="ECO:0000313" key="5">
    <source>
        <dbReference type="EMBL" id="QMV75042.1"/>
    </source>
</evidence>
<keyword evidence="1" id="KW-0378">Hydrolase</keyword>
<evidence type="ECO:0000256" key="2">
    <source>
        <dbReference type="SAM" id="MobiDB-lite"/>
    </source>
</evidence>
<evidence type="ECO:0000313" key="6">
    <source>
        <dbReference type="Proteomes" id="UP000515240"/>
    </source>
</evidence>
<dbReference type="Proteomes" id="UP000515240">
    <property type="component" value="Chromosome"/>
</dbReference>
<keyword evidence="6" id="KW-1185">Reference proteome</keyword>
<reference evidence="5 6" key="1">
    <citation type="journal article" date="2020" name="G3 (Bethesda)">
        <title>CeMbio - The Caenorhabditis elegans Microbiome Resource.</title>
        <authorList>
            <person name="Dirksen P."/>
            <person name="Assie A."/>
            <person name="Zimmermann J."/>
            <person name="Zhang F."/>
            <person name="Tietje A.M."/>
            <person name="Marsh S.A."/>
            <person name="Felix M.A."/>
            <person name="Shapira M."/>
            <person name="Kaleta C."/>
            <person name="Schulenburg H."/>
            <person name="Samuel B."/>
        </authorList>
    </citation>
    <scope>NUCLEOTIDE SEQUENCE [LARGE SCALE GENOMIC DNA]</scope>
    <source>
        <strain evidence="5 6">BIGb0172</strain>
    </source>
</reference>
<dbReference type="SMART" id="SM00487">
    <property type="entry name" value="DEXDc"/>
    <property type="match status" value="1"/>
</dbReference>
<dbReference type="Pfam" id="PF00271">
    <property type="entry name" value="Helicase_C"/>
    <property type="match status" value="1"/>
</dbReference>
<dbReference type="GO" id="GO:0005524">
    <property type="term" value="F:ATP binding"/>
    <property type="evidence" value="ECO:0007669"/>
    <property type="project" value="InterPro"/>
</dbReference>
<feature type="domain" description="Helicase ATP-binding" evidence="3">
    <location>
        <begin position="43"/>
        <end position="290"/>
    </location>
</feature>
<dbReference type="PROSITE" id="PS51194">
    <property type="entry name" value="HELICASE_CTER"/>
    <property type="match status" value="1"/>
</dbReference>
<dbReference type="Gene3D" id="3.40.50.300">
    <property type="entry name" value="P-loop containing nucleotide triphosphate hydrolases"/>
    <property type="match status" value="1"/>
</dbReference>
<dbReference type="KEGG" id="cpis:HS961_20565"/>
<dbReference type="InterPro" id="IPR014001">
    <property type="entry name" value="Helicase_ATP-bd"/>
</dbReference>